<dbReference type="Proteomes" id="UP000247892">
    <property type="component" value="Unassembled WGS sequence"/>
</dbReference>
<protein>
    <recommendedName>
        <fullName evidence="4">RecT protein</fullName>
    </recommendedName>
</protein>
<feature type="compositionally biased region" description="Pro residues" evidence="1">
    <location>
        <begin position="238"/>
        <end position="252"/>
    </location>
</feature>
<dbReference type="OrthoDB" id="3693665at2"/>
<accession>A0A318LCA5</accession>
<organism evidence="2 3">
    <name type="scientific">Prauserella flavalba</name>
    <dbReference type="NCBI Taxonomy" id="1477506"/>
    <lineage>
        <taxon>Bacteria</taxon>
        <taxon>Bacillati</taxon>
        <taxon>Actinomycetota</taxon>
        <taxon>Actinomycetes</taxon>
        <taxon>Pseudonocardiales</taxon>
        <taxon>Pseudonocardiaceae</taxon>
        <taxon>Prauserella</taxon>
    </lineage>
</organism>
<sequence>MSTAIAPYQPDTTAVAAPAPRSSALPAQAAALVEWAHSADAAMHLAKGLVSTPFCPQGFRDKPYDAAAAILAGAEVGLSPLGSLRSFDVISGTAAPRAITLRAIVQSHGHEIWVEEQTSARAIVAGRRAGSDRIERSEWTMERARGLGLHTKDNWKKQPGAMLVARATAECARLIAADAILGIAYTAEEIDDEQAAPVEAEAPKRTARRRTTPVAEARPATQATAERVEAPARRAQPAPAPAPVAGPPLPGEPDPEPEPALDEHEAPAPELEPVKPGDEKKKATRDQVTKLHAQFGDLGVTDRDDKLRILGLLLNTRLTSSNDLNRLEAHQAIDMLERCLSSTEPKRALDIVLAQLEDGAAADGDA</sequence>
<evidence type="ECO:0008006" key="4">
    <source>
        <dbReference type="Google" id="ProtNLM"/>
    </source>
</evidence>
<reference evidence="2 3" key="1">
    <citation type="submission" date="2016-07" db="EMBL/GenBank/DDBJ databases">
        <title>Draft genome sequence of Prauserella sp. YIM 121212, isolated from alkaline soil.</title>
        <authorList>
            <person name="Ruckert C."/>
            <person name="Albersmeier A."/>
            <person name="Jiang C.-L."/>
            <person name="Jiang Y."/>
            <person name="Kalinowski J."/>
            <person name="Schneider O."/>
            <person name="Winkler A."/>
            <person name="Zotchev S.B."/>
        </authorList>
    </citation>
    <scope>NUCLEOTIDE SEQUENCE [LARGE SCALE GENOMIC DNA]</scope>
    <source>
        <strain evidence="2 3">YIM 121212</strain>
    </source>
</reference>
<proteinExistence type="predicted"/>
<dbReference type="AlphaFoldDB" id="A0A318LCA5"/>
<dbReference type="EMBL" id="MASU01000029">
    <property type="protein sequence ID" value="PXY17060.1"/>
    <property type="molecule type" value="Genomic_DNA"/>
</dbReference>
<feature type="compositionally biased region" description="Basic and acidic residues" evidence="1">
    <location>
        <begin position="261"/>
        <end position="286"/>
    </location>
</feature>
<dbReference type="RefSeq" id="WP_110344042.1">
    <property type="nucleotide sequence ID" value="NZ_MASU01000029.1"/>
</dbReference>
<evidence type="ECO:0000313" key="3">
    <source>
        <dbReference type="Proteomes" id="UP000247892"/>
    </source>
</evidence>
<gene>
    <name evidence="2" type="ORF">BA062_37795</name>
</gene>
<feature type="region of interest" description="Disordered" evidence="1">
    <location>
        <begin position="194"/>
        <end position="286"/>
    </location>
</feature>
<keyword evidence="3" id="KW-1185">Reference proteome</keyword>
<name>A0A318LCA5_9PSEU</name>
<feature type="compositionally biased region" description="Low complexity" evidence="1">
    <location>
        <begin position="212"/>
        <end position="221"/>
    </location>
</feature>
<evidence type="ECO:0000313" key="2">
    <source>
        <dbReference type="EMBL" id="PXY17060.1"/>
    </source>
</evidence>
<comment type="caution">
    <text evidence="2">The sequence shown here is derived from an EMBL/GenBank/DDBJ whole genome shotgun (WGS) entry which is preliminary data.</text>
</comment>
<evidence type="ECO:0000256" key="1">
    <source>
        <dbReference type="SAM" id="MobiDB-lite"/>
    </source>
</evidence>